<accession>A0AAD7F3J5</accession>
<dbReference type="Proteomes" id="UP001218218">
    <property type="component" value="Unassembled WGS sequence"/>
</dbReference>
<organism evidence="2 3">
    <name type="scientific">Mycena albidolilacea</name>
    <dbReference type="NCBI Taxonomy" id="1033008"/>
    <lineage>
        <taxon>Eukaryota</taxon>
        <taxon>Fungi</taxon>
        <taxon>Dikarya</taxon>
        <taxon>Basidiomycota</taxon>
        <taxon>Agaricomycotina</taxon>
        <taxon>Agaricomycetes</taxon>
        <taxon>Agaricomycetidae</taxon>
        <taxon>Agaricales</taxon>
        <taxon>Marasmiineae</taxon>
        <taxon>Mycenaceae</taxon>
        <taxon>Mycena</taxon>
    </lineage>
</organism>
<sequence length="290" mass="32524">MWVAPLPPDFLLLEFLSNSQHSTAPVQPPSTTTVISELNKDLATLALDEPSDSTERIFDESLGDEEDEGDNSVNTDVAQKETEELEAKALSENHQWLKTTLAQIVNDTTSRLKILCCYKDGHFWVRRQDPVFVLKHAALYLLPIFVWLPHYLPGHPDSFKCECGAKLILHGYNNNPIARRVSTLAGQDYFLLTNCFLGCGKHYQGSNPWIISQLPEFLRRVFPACLSTRGGLDMSELDVMKATFAGHSGTDPFSKMVPAFSKFEDPLGYAGYAILQDYVYDLVFSSSRSH</sequence>
<dbReference type="EMBL" id="JARIHO010000004">
    <property type="protein sequence ID" value="KAJ7363014.1"/>
    <property type="molecule type" value="Genomic_DNA"/>
</dbReference>
<proteinExistence type="predicted"/>
<feature type="domain" description="DUF6729" evidence="1">
    <location>
        <begin position="137"/>
        <end position="254"/>
    </location>
</feature>
<reference evidence="2" key="1">
    <citation type="submission" date="2023-03" db="EMBL/GenBank/DDBJ databases">
        <title>Massive genome expansion in bonnet fungi (Mycena s.s.) driven by repeated elements and novel gene families across ecological guilds.</title>
        <authorList>
            <consortium name="Lawrence Berkeley National Laboratory"/>
            <person name="Harder C.B."/>
            <person name="Miyauchi S."/>
            <person name="Viragh M."/>
            <person name="Kuo A."/>
            <person name="Thoen E."/>
            <person name="Andreopoulos B."/>
            <person name="Lu D."/>
            <person name="Skrede I."/>
            <person name="Drula E."/>
            <person name="Henrissat B."/>
            <person name="Morin E."/>
            <person name="Kohler A."/>
            <person name="Barry K."/>
            <person name="LaButti K."/>
            <person name="Morin E."/>
            <person name="Salamov A."/>
            <person name="Lipzen A."/>
            <person name="Mereny Z."/>
            <person name="Hegedus B."/>
            <person name="Baldrian P."/>
            <person name="Stursova M."/>
            <person name="Weitz H."/>
            <person name="Taylor A."/>
            <person name="Grigoriev I.V."/>
            <person name="Nagy L.G."/>
            <person name="Martin F."/>
            <person name="Kauserud H."/>
        </authorList>
    </citation>
    <scope>NUCLEOTIDE SEQUENCE</scope>
    <source>
        <strain evidence="2">CBHHK002</strain>
    </source>
</reference>
<protein>
    <recommendedName>
        <fullName evidence="1">DUF6729 domain-containing protein</fullName>
    </recommendedName>
</protein>
<gene>
    <name evidence="2" type="ORF">DFH08DRAFT_800015</name>
</gene>
<evidence type="ECO:0000313" key="3">
    <source>
        <dbReference type="Proteomes" id="UP001218218"/>
    </source>
</evidence>
<comment type="caution">
    <text evidence="2">The sequence shown here is derived from an EMBL/GenBank/DDBJ whole genome shotgun (WGS) entry which is preliminary data.</text>
</comment>
<dbReference type="Pfam" id="PF20499">
    <property type="entry name" value="DUF6729"/>
    <property type="match status" value="1"/>
</dbReference>
<evidence type="ECO:0000259" key="1">
    <source>
        <dbReference type="Pfam" id="PF20499"/>
    </source>
</evidence>
<evidence type="ECO:0000313" key="2">
    <source>
        <dbReference type="EMBL" id="KAJ7363014.1"/>
    </source>
</evidence>
<name>A0AAD7F3J5_9AGAR</name>
<keyword evidence="3" id="KW-1185">Reference proteome</keyword>
<dbReference type="InterPro" id="IPR046616">
    <property type="entry name" value="DUF6729"/>
</dbReference>
<dbReference type="AlphaFoldDB" id="A0AAD7F3J5"/>